<feature type="compositionally biased region" description="Basic and acidic residues" evidence="1">
    <location>
        <begin position="135"/>
        <end position="150"/>
    </location>
</feature>
<evidence type="ECO:0000313" key="2">
    <source>
        <dbReference type="EMBL" id="GIX74943.1"/>
    </source>
</evidence>
<dbReference type="Proteomes" id="UP001054945">
    <property type="component" value="Unassembled WGS sequence"/>
</dbReference>
<dbReference type="AlphaFoldDB" id="A0AAV4MSY9"/>
<protein>
    <submittedName>
        <fullName evidence="2">Uncharacterized protein</fullName>
    </submittedName>
</protein>
<reference evidence="2 3" key="1">
    <citation type="submission" date="2021-06" db="EMBL/GenBank/DDBJ databases">
        <title>Caerostris extrusa draft genome.</title>
        <authorList>
            <person name="Kono N."/>
            <person name="Arakawa K."/>
        </authorList>
    </citation>
    <scope>NUCLEOTIDE SEQUENCE [LARGE SCALE GENOMIC DNA]</scope>
</reference>
<organism evidence="2 3">
    <name type="scientific">Caerostris extrusa</name>
    <name type="common">Bark spider</name>
    <name type="synonym">Caerostris bankana</name>
    <dbReference type="NCBI Taxonomy" id="172846"/>
    <lineage>
        <taxon>Eukaryota</taxon>
        <taxon>Metazoa</taxon>
        <taxon>Ecdysozoa</taxon>
        <taxon>Arthropoda</taxon>
        <taxon>Chelicerata</taxon>
        <taxon>Arachnida</taxon>
        <taxon>Araneae</taxon>
        <taxon>Araneomorphae</taxon>
        <taxon>Entelegynae</taxon>
        <taxon>Araneoidea</taxon>
        <taxon>Araneidae</taxon>
        <taxon>Caerostris</taxon>
    </lineage>
</organism>
<comment type="caution">
    <text evidence="2">The sequence shown here is derived from an EMBL/GenBank/DDBJ whole genome shotgun (WGS) entry which is preliminary data.</text>
</comment>
<feature type="region of interest" description="Disordered" evidence="1">
    <location>
        <begin position="58"/>
        <end position="178"/>
    </location>
</feature>
<feature type="region of interest" description="Disordered" evidence="1">
    <location>
        <begin position="13"/>
        <end position="45"/>
    </location>
</feature>
<proteinExistence type="predicted"/>
<keyword evidence="3" id="KW-1185">Reference proteome</keyword>
<name>A0AAV4MSY9_CAEEX</name>
<gene>
    <name evidence="2" type="ORF">CEXT_308891</name>
</gene>
<accession>A0AAV4MSY9</accession>
<feature type="compositionally biased region" description="Basic and acidic residues" evidence="1">
    <location>
        <begin position="17"/>
        <end position="30"/>
    </location>
</feature>
<feature type="compositionally biased region" description="Polar residues" evidence="1">
    <location>
        <begin position="121"/>
        <end position="133"/>
    </location>
</feature>
<dbReference type="EMBL" id="BPLR01020115">
    <property type="protein sequence ID" value="GIX74943.1"/>
    <property type="molecule type" value="Genomic_DNA"/>
</dbReference>
<evidence type="ECO:0000313" key="3">
    <source>
        <dbReference type="Proteomes" id="UP001054945"/>
    </source>
</evidence>
<feature type="compositionally biased region" description="Basic and acidic residues" evidence="1">
    <location>
        <begin position="108"/>
        <end position="118"/>
    </location>
</feature>
<sequence length="178" mass="19233">MLFIIETVSISTGDQLQQEHLHPADHRHDGQPPVPGDAAPQHLQGPCLHPRLLRHLVPVPGGAAPHLRGHPGGEGRRHGGNPYHAGGQQVRRDRVQGDPDLGGARAGQEVELRLHGDLGQDQPQRQRALSGTAQHGEETERQPQHGHEQEEVPAEEGEVEGQVLDDVKTCDSGNTGKK</sequence>
<evidence type="ECO:0000256" key="1">
    <source>
        <dbReference type="SAM" id="MobiDB-lite"/>
    </source>
</evidence>